<feature type="transmembrane region" description="Helical" evidence="5">
    <location>
        <begin position="155"/>
        <end position="178"/>
    </location>
</feature>
<dbReference type="EMBL" id="JBAMZK010000030">
    <property type="protein sequence ID" value="KAL0500518.1"/>
    <property type="molecule type" value="Genomic_DNA"/>
</dbReference>
<feature type="transmembrane region" description="Helical" evidence="5">
    <location>
        <begin position="263"/>
        <end position="286"/>
    </location>
</feature>
<sequence length="425" mass="44305">MTRPTLTMYRQLYRDLVRAAFAAEAGEPLEWQPVVASGAVALADPDGGADSHGHNHSGEHGHSHGCNSVEGDYMLGLHIAAIFIILAASAVGTLIPIVGKRVPALRLHAYVYAVGKAAATGVVLAVAMIHMINHAATVLALDCIPASFSEMYEGWAFLFAMIAAIVMHAIDGTIVWIAERWTARAGGESSSSDPCRDSLCAECPAMRDGEPVPMQTECVFKDVGGGMAGGKSGDSVDQSDGAKCVGHQHGVAVPEDLPVAQRVVAAVCMEFGVTLHSVFVGLALAVSNGADLRALIIALVFHQLFEGLAMGARLADASFKISLEIVLMLVFSLSAPIGIAAGTGAVVASRDALSGTTYALVSAILDAICGGIMLYIAFNLLFVDFPADLRVHCGPKSRNGVAKRIGMYAGLWIGAGVMALIGKWL</sequence>
<evidence type="ECO:0000313" key="7">
    <source>
        <dbReference type="Proteomes" id="UP001500131"/>
    </source>
</evidence>
<evidence type="ECO:0000313" key="6">
    <source>
        <dbReference type="EMBL" id="KAL0500518.1"/>
    </source>
</evidence>
<evidence type="ECO:0000256" key="2">
    <source>
        <dbReference type="ARBA" id="ARBA00022692"/>
    </source>
</evidence>
<accession>A0AAW3A8M8</accession>
<evidence type="ECO:0000256" key="4">
    <source>
        <dbReference type="ARBA" id="ARBA00023136"/>
    </source>
</evidence>
<dbReference type="AlphaFoldDB" id="A0AAW3A8M8"/>
<name>A0AAW3A8M8_9TRYP</name>
<dbReference type="GO" id="GO:0005886">
    <property type="term" value="C:plasma membrane"/>
    <property type="evidence" value="ECO:0007669"/>
    <property type="project" value="TreeGrafter"/>
</dbReference>
<proteinExistence type="predicted"/>
<protein>
    <submittedName>
        <fullName evidence="6">ZIP Zinc transporter</fullName>
    </submittedName>
</protein>
<feature type="transmembrane region" description="Helical" evidence="5">
    <location>
        <begin position="405"/>
        <end position="424"/>
    </location>
</feature>
<feature type="transmembrane region" description="Helical" evidence="5">
    <location>
        <begin position="360"/>
        <end position="385"/>
    </location>
</feature>
<organism evidence="6 7">
    <name type="scientific">Leishmania lindenbergi</name>
    <dbReference type="NCBI Taxonomy" id="651832"/>
    <lineage>
        <taxon>Eukaryota</taxon>
        <taxon>Discoba</taxon>
        <taxon>Euglenozoa</taxon>
        <taxon>Kinetoplastea</taxon>
        <taxon>Metakinetoplastina</taxon>
        <taxon>Trypanosomatida</taxon>
        <taxon>Trypanosomatidae</taxon>
        <taxon>Leishmaniinae</taxon>
        <taxon>Leishmania</taxon>
    </lineage>
</organism>
<reference evidence="6 7" key="1">
    <citation type="submission" date="2024-02" db="EMBL/GenBank/DDBJ databases">
        <title>FIRST GENOME SEQUENCES OF Leishmania (Viannia) shawi, Leishmania (Viannia) lindenbergi AND Leishmania (Viannia) utingensis.</title>
        <authorList>
            <person name="Resadore F."/>
            <person name="Custodio M.G.F."/>
            <person name="Boite M.C."/>
            <person name="Cupolillo E."/>
            <person name="Ferreira G.E.M."/>
        </authorList>
    </citation>
    <scope>NUCLEOTIDE SEQUENCE [LARGE SCALE GENOMIC DNA]</scope>
    <source>
        <strain evidence="6 7">MHOM/BR/1966/M15733</strain>
    </source>
</reference>
<feature type="transmembrane region" description="Helical" evidence="5">
    <location>
        <begin position="77"/>
        <end position="98"/>
    </location>
</feature>
<feature type="transmembrane region" description="Helical" evidence="5">
    <location>
        <begin position="292"/>
        <end position="314"/>
    </location>
</feature>
<keyword evidence="3 5" id="KW-1133">Transmembrane helix</keyword>
<dbReference type="PANTHER" id="PTHR11040">
    <property type="entry name" value="ZINC/IRON TRANSPORTER"/>
    <property type="match status" value="1"/>
</dbReference>
<dbReference type="InterPro" id="IPR003689">
    <property type="entry name" value="ZIP"/>
</dbReference>
<feature type="transmembrane region" description="Helical" evidence="5">
    <location>
        <begin position="326"/>
        <end position="348"/>
    </location>
</feature>
<dbReference type="PANTHER" id="PTHR11040:SF44">
    <property type="entry name" value="PROTEIN ZNTC-RELATED"/>
    <property type="match status" value="1"/>
</dbReference>
<dbReference type="Pfam" id="PF02535">
    <property type="entry name" value="Zip"/>
    <property type="match status" value="1"/>
</dbReference>
<comment type="caution">
    <text evidence="6">The sequence shown here is derived from an EMBL/GenBank/DDBJ whole genome shotgun (WGS) entry which is preliminary data.</text>
</comment>
<evidence type="ECO:0000256" key="5">
    <source>
        <dbReference type="SAM" id="Phobius"/>
    </source>
</evidence>
<keyword evidence="4 5" id="KW-0472">Membrane</keyword>
<evidence type="ECO:0000256" key="3">
    <source>
        <dbReference type="ARBA" id="ARBA00022989"/>
    </source>
</evidence>
<gene>
    <name evidence="6" type="ORF">Q4I31_005394</name>
</gene>
<feature type="transmembrane region" description="Helical" evidence="5">
    <location>
        <begin position="110"/>
        <end position="132"/>
    </location>
</feature>
<keyword evidence="7" id="KW-1185">Reference proteome</keyword>
<comment type="subcellular location">
    <subcellularLocation>
        <location evidence="1">Membrane</location>
        <topology evidence="1">Multi-pass membrane protein</topology>
    </subcellularLocation>
</comment>
<dbReference type="GO" id="GO:0005385">
    <property type="term" value="F:zinc ion transmembrane transporter activity"/>
    <property type="evidence" value="ECO:0007669"/>
    <property type="project" value="TreeGrafter"/>
</dbReference>
<dbReference type="Proteomes" id="UP001500131">
    <property type="component" value="Unassembled WGS sequence"/>
</dbReference>
<keyword evidence="2 5" id="KW-0812">Transmembrane</keyword>
<evidence type="ECO:0000256" key="1">
    <source>
        <dbReference type="ARBA" id="ARBA00004141"/>
    </source>
</evidence>